<evidence type="ECO:0000313" key="4">
    <source>
        <dbReference type="Proteomes" id="UP001519460"/>
    </source>
</evidence>
<dbReference type="EMBL" id="JACVVK020000562">
    <property type="protein sequence ID" value="KAK7465985.1"/>
    <property type="molecule type" value="Genomic_DNA"/>
</dbReference>
<organism evidence="3 4">
    <name type="scientific">Batillaria attramentaria</name>
    <dbReference type="NCBI Taxonomy" id="370345"/>
    <lineage>
        <taxon>Eukaryota</taxon>
        <taxon>Metazoa</taxon>
        <taxon>Spiralia</taxon>
        <taxon>Lophotrochozoa</taxon>
        <taxon>Mollusca</taxon>
        <taxon>Gastropoda</taxon>
        <taxon>Caenogastropoda</taxon>
        <taxon>Sorbeoconcha</taxon>
        <taxon>Cerithioidea</taxon>
        <taxon>Batillariidae</taxon>
        <taxon>Batillaria</taxon>
    </lineage>
</organism>
<evidence type="ECO:0000313" key="3">
    <source>
        <dbReference type="EMBL" id="KAK7465985.1"/>
    </source>
</evidence>
<feature type="transmembrane region" description="Helical" evidence="1">
    <location>
        <begin position="12"/>
        <end position="29"/>
    </location>
</feature>
<proteinExistence type="predicted"/>
<feature type="domain" description="LicD/FKTN/FKRP nucleotidyltransferase" evidence="2">
    <location>
        <begin position="101"/>
        <end position="151"/>
    </location>
</feature>
<reference evidence="3 4" key="1">
    <citation type="journal article" date="2023" name="Sci. Data">
        <title>Genome assembly of the Korean intertidal mud-creeper Batillaria attramentaria.</title>
        <authorList>
            <person name="Patra A.K."/>
            <person name="Ho P.T."/>
            <person name="Jun S."/>
            <person name="Lee S.J."/>
            <person name="Kim Y."/>
            <person name="Won Y.J."/>
        </authorList>
    </citation>
    <scope>NUCLEOTIDE SEQUENCE [LARGE SCALE GENOMIC DNA]</scope>
    <source>
        <strain evidence="3">Wonlab-2016</strain>
    </source>
</reference>
<gene>
    <name evidence="3" type="ORF">BaRGS_00037472</name>
</gene>
<comment type="caution">
    <text evidence="3">The sequence shown here is derived from an EMBL/GenBank/DDBJ whole genome shotgun (WGS) entry which is preliminary data.</text>
</comment>
<evidence type="ECO:0000256" key="1">
    <source>
        <dbReference type="SAM" id="Phobius"/>
    </source>
</evidence>
<keyword evidence="1" id="KW-0472">Membrane</keyword>
<sequence>MFDVKRFNTKRCTILVFFGAAVATIYILLVKQNRDHALHDPIKERIKDFGELELPDFYKELDRLEGTSREDFLTLTQFHPVLCPRERAELLYTLNVFSRICQEHGFTYYLLGGSMMGAYRHHGLIPWDVESDVMMNVSQRAEVLAVLGNIPGFRLRIQDRESPQGTHRFLLTKYWTTEMRFSYYSNIIGFVDIYFFGENNTHILGLTTDTRGHAWPRELVFPLSYTRFERWMLPVPACTERMLLIWYGPNSTSTCKSYYQRFGSDRYRLRNPVGTVDCSRLYSAFPFVFRQTDNGTGHVIESRKIGTRTLETLRVPAVPAVCET</sequence>
<dbReference type="Proteomes" id="UP001519460">
    <property type="component" value="Unassembled WGS sequence"/>
</dbReference>
<name>A0ABD0J8N8_9CAEN</name>
<protein>
    <recommendedName>
        <fullName evidence="2">LicD/FKTN/FKRP nucleotidyltransferase domain-containing protein</fullName>
    </recommendedName>
</protein>
<dbReference type="PANTHER" id="PTHR43404">
    <property type="entry name" value="LIPOPOLYSACCHARIDE CHOLINEPHOSPHOTRANSFERASE LICD"/>
    <property type="match status" value="1"/>
</dbReference>
<dbReference type="AlphaFoldDB" id="A0ABD0J8N8"/>
<dbReference type="InterPro" id="IPR052942">
    <property type="entry name" value="LPS_cholinephosphotransferase"/>
</dbReference>
<dbReference type="InterPro" id="IPR007074">
    <property type="entry name" value="LicD/FKTN/FKRP_NTP_transf"/>
</dbReference>
<dbReference type="GO" id="GO:0009100">
    <property type="term" value="P:glycoprotein metabolic process"/>
    <property type="evidence" value="ECO:0007669"/>
    <property type="project" value="UniProtKB-ARBA"/>
</dbReference>
<evidence type="ECO:0000259" key="2">
    <source>
        <dbReference type="Pfam" id="PF04991"/>
    </source>
</evidence>
<keyword evidence="1" id="KW-0812">Transmembrane</keyword>
<dbReference type="Pfam" id="PF04991">
    <property type="entry name" value="LicD"/>
    <property type="match status" value="1"/>
</dbReference>
<dbReference type="PANTHER" id="PTHR43404:SF1">
    <property type="entry name" value="MNN4P"/>
    <property type="match status" value="1"/>
</dbReference>
<keyword evidence="4" id="KW-1185">Reference proteome</keyword>
<keyword evidence="1" id="KW-1133">Transmembrane helix</keyword>
<accession>A0ABD0J8N8</accession>